<name>A0A267FFG0_9PLAT</name>
<dbReference type="GO" id="GO:0003713">
    <property type="term" value="F:transcription coactivator activity"/>
    <property type="evidence" value="ECO:0007669"/>
    <property type="project" value="TreeGrafter"/>
</dbReference>
<accession>A0A267FFG0</accession>
<reference evidence="2 3" key="1">
    <citation type="submission" date="2017-06" db="EMBL/GenBank/DDBJ databases">
        <title>A platform for efficient transgenesis in Macrostomum lignano, a flatworm model organism for stem cell research.</title>
        <authorList>
            <person name="Berezikov E."/>
        </authorList>
    </citation>
    <scope>NUCLEOTIDE SEQUENCE [LARGE SCALE GENOMIC DNA]</scope>
    <source>
        <strain evidence="2">DV1</strain>
        <tissue evidence="2">Whole organism</tissue>
    </source>
</reference>
<evidence type="ECO:0000256" key="1">
    <source>
        <dbReference type="SAM" id="MobiDB-lite"/>
    </source>
</evidence>
<feature type="region of interest" description="Disordered" evidence="1">
    <location>
        <begin position="464"/>
        <end position="493"/>
    </location>
</feature>
<dbReference type="AlphaFoldDB" id="A0A267FFG0"/>
<feature type="compositionally biased region" description="Basic residues" evidence="1">
    <location>
        <begin position="885"/>
        <end position="902"/>
    </location>
</feature>
<gene>
    <name evidence="2" type="ORF">BOX15_Mlig020776g1</name>
</gene>
<feature type="compositionally biased region" description="Polar residues" evidence="1">
    <location>
        <begin position="875"/>
        <end position="884"/>
    </location>
</feature>
<feature type="compositionally biased region" description="Low complexity" evidence="1">
    <location>
        <begin position="853"/>
        <end position="866"/>
    </location>
</feature>
<evidence type="ECO:0000313" key="2">
    <source>
        <dbReference type="EMBL" id="PAA72508.1"/>
    </source>
</evidence>
<feature type="region of interest" description="Disordered" evidence="1">
    <location>
        <begin position="1"/>
        <end position="60"/>
    </location>
</feature>
<feature type="region of interest" description="Disordered" evidence="1">
    <location>
        <begin position="786"/>
        <end position="937"/>
    </location>
</feature>
<dbReference type="GO" id="GO:0016592">
    <property type="term" value="C:mediator complex"/>
    <property type="evidence" value="ECO:0007669"/>
    <property type="project" value="TreeGrafter"/>
</dbReference>
<comment type="caution">
    <text evidence="2">The sequence shown here is derived from an EMBL/GenBank/DDBJ whole genome shotgun (WGS) entry which is preliminary data.</text>
</comment>
<feature type="compositionally biased region" description="Low complexity" evidence="1">
    <location>
        <begin position="345"/>
        <end position="355"/>
    </location>
</feature>
<feature type="compositionally biased region" description="Low complexity" evidence="1">
    <location>
        <begin position="37"/>
        <end position="60"/>
    </location>
</feature>
<dbReference type="InterPro" id="IPR051647">
    <property type="entry name" value="Mediator_comp_sub12"/>
</dbReference>
<dbReference type="EMBL" id="NIVC01001087">
    <property type="protein sequence ID" value="PAA72508.1"/>
    <property type="molecule type" value="Genomic_DNA"/>
</dbReference>
<dbReference type="PANTHER" id="PTHR46007:SF8">
    <property type="entry name" value="C2H2-TYPE DOMAIN-CONTAINING PROTEIN"/>
    <property type="match status" value="1"/>
</dbReference>
<feature type="region of interest" description="Disordered" evidence="1">
    <location>
        <begin position="580"/>
        <end position="615"/>
    </location>
</feature>
<feature type="compositionally biased region" description="Polar residues" evidence="1">
    <location>
        <begin position="601"/>
        <end position="611"/>
    </location>
</feature>
<keyword evidence="3" id="KW-1185">Reference proteome</keyword>
<feature type="region of interest" description="Disordered" evidence="1">
    <location>
        <begin position="344"/>
        <end position="367"/>
    </location>
</feature>
<dbReference type="GO" id="GO:0045944">
    <property type="term" value="P:positive regulation of transcription by RNA polymerase II"/>
    <property type="evidence" value="ECO:0007669"/>
    <property type="project" value="TreeGrafter"/>
</dbReference>
<sequence>MSTPASKPNLPLRKIVPRVIAPRPTSRPAPPPPVKLPPVSAKPQQQQKPAAVPQPQQQPLQHQFQYSAPVAINGAGIHHQQQQQQQLLLSHHNSLPTCLAFSAAPGGGQILTALPTALSASQSLMAAPVSTGANSAAVFPPKRKLTGAAAASVARKQQQMLMQQQQQQQFIYQQTQQQQVLFSAMPVVSSNSFHGQTFYQTTLTHSRSEECYTTVTTSSGGGATGGAQDLLMLACQEAGLEFDFNLQQQTATMTAENANGSDQLSASEPSAASASPVLAPAPLLPSNADAAVATSAASSAVSAIPADVVNDDGEGHESFLRELGLLDLPDAAAVFECPNTALLDQSQQEQQQQQQIPDTASQQEEEAAESYILDDAFAACILDKVGQQQQPQQEQDVVEDPDTELLLEEAAAAAAAAIALSPTWPADVGDSCQSLLDEMMSCGPPPEHPTSSNVAETAVASSELASASNGAGQLADTVGQSSATTEPVGAESNEDAAAGLMLPTLAEPQPDTKSASKQVESTAEVTIKPAELPANIGADRTNSATDEVSNIEDKYPRDIVKTVKPTSTVDQDLELPLAVETNYKDASPSKSPPVSLDTKKATTPTGSSVHNGDNLFKRLRQDSTRSEESRVNSLQCSPVKEASPCKKSAVSQPDIFEFKKEEQRSPVVLASPNLKSESNGLSNGADASNAAETVPLLTGTPCVVTDSVPSAVLDDTKPVEKLLVSKCKIESSISPLKSKSKRSKKHRRHHDSNVRQQNSKEQTEPAVVALDESPQKLPSLKITIKRPFAQQLHNDEDKEKDKLPIEQAPQPPAVPVAGEGGGLKLRLNLKSLGVNLQSPPPPQRPMPSEHLQPTSPSSLSSSASTSSPPPPRCYSNDSVDPHSSSMKKRRHNHSKQHRHRREKTSSSSGDTPPPPSAQSTTASRSDATAEASSVEPSVKIARLTLRLPLRQPAS</sequence>
<protein>
    <submittedName>
        <fullName evidence="2">Uncharacterized protein</fullName>
    </submittedName>
</protein>
<dbReference type="Proteomes" id="UP000215902">
    <property type="component" value="Unassembled WGS sequence"/>
</dbReference>
<feature type="compositionally biased region" description="Pro residues" evidence="1">
    <location>
        <begin position="25"/>
        <end position="36"/>
    </location>
</feature>
<feature type="compositionally biased region" description="Basic residues" evidence="1">
    <location>
        <begin position="738"/>
        <end position="750"/>
    </location>
</feature>
<proteinExistence type="predicted"/>
<feature type="compositionally biased region" description="Basic and acidic residues" evidence="1">
    <location>
        <begin position="793"/>
        <end position="804"/>
    </location>
</feature>
<dbReference type="PANTHER" id="PTHR46007">
    <property type="entry name" value="MEDIATOR OF RNA POLYMERASE II TRANSCRIPTION SUBUNIT 12"/>
    <property type="match status" value="1"/>
</dbReference>
<evidence type="ECO:0000313" key="3">
    <source>
        <dbReference type="Proteomes" id="UP000215902"/>
    </source>
</evidence>
<organism evidence="2 3">
    <name type="scientific">Macrostomum lignano</name>
    <dbReference type="NCBI Taxonomy" id="282301"/>
    <lineage>
        <taxon>Eukaryota</taxon>
        <taxon>Metazoa</taxon>
        <taxon>Spiralia</taxon>
        <taxon>Lophotrochozoa</taxon>
        <taxon>Platyhelminthes</taxon>
        <taxon>Rhabditophora</taxon>
        <taxon>Macrostomorpha</taxon>
        <taxon>Macrostomida</taxon>
        <taxon>Macrostomidae</taxon>
        <taxon>Macrostomum</taxon>
    </lineage>
</organism>
<feature type="region of interest" description="Disordered" evidence="1">
    <location>
        <begin position="734"/>
        <end position="774"/>
    </location>
</feature>